<dbReference type="GO" id="GO:0016020">
    <property type="term" value="C:membrane"/>
    <property type="evidence" value="ECO:0007669"/>
    <property type="project" value="UniProtKB-SubCell"/>
</dbReference>
<protein>
    <recommendedName>
        <fullName evidence="11">Zinc metalloprotease</fullName>
        <ecNumber evidence="11">3.4.24.-</ecNumber>
    </recommendedName>
</protein>
<comment type="similarity">
    <text evidence="3 11">Belongs to the peptidase M50B family.</text>
</comment>
<dbReference type="PROSITE" id="PS50106">
    <property type="entry name" value="PDZ"/>
    <property type="match status" value="1"/>
</dbReference>
<gene>
    <name evidence="13" type="primary">rseP</name>
    <name evidence="13" type="ORF">SAMEA104719789_00262</name>
</gene>
<dbReference type="PANTHER" id="PTHR42837">
    <property type="entry name" value="REGULATOR OF SIGMA-E PROTEASE RSEP"/>
    <property type="match status" value="1"/>
</dbReference>
<evidence type="ECO:0000256" key="10">
    <source>
        <dbReference type="ARBA" id="ARBA00023136"/>
    </source>
</evidence>
<accession>A0A383TUY9</accession>
<dbReference type="SUPFAM" id="SSF50156">
    <property type="entry name" value="PDZ domain-like"/>
    <property type="match status" value="1"/>
</dbReference>
<evidence type="ECO:0000256" key="1">
    <source>
        <dbReference type="ARBA" id="ARBA00001947"/>
    </source>
</evidence>
<dbReference type="SMART" id="SM00228">
    <property type="entry name" value="PDZ"/>
    <property type="match status" value="1"/>
</dbReference>
<dbReference type="Gene3D" id="2.30.42.10">
    <property type="match status" value="1"/>
</dbReference>
<dbReference type="EC" id="3.4.24.-" evidence="11"/>
<dbReference type="NCBIfam" id="TIGR00054">
    <property type="entry name" value="RIP metalloprotease RseP"/>
    <property type="match status" value="1"/>
</dbReference>
<evidence type="ECO:0000256" key="11">
    <source>
        <dbReference type="RuleBase" id="RU362031"/>
    </source>
</evidence>
<keyword evidence="7 11" id="KW-0862">Zinc</keyword>
<feature type="transmembrane region" description="Helical" evidence="11">
    <location>
        <begin position="6"/>
        <end position="28"/>
    </location>
</feature>
<dbReference type="InterPro" id="IPR008915">
    <property type="entry name" value="Peptidase_M50"/>
</dbReference>
<feature type="transmembrane region" description="Helical" evidence="11">
    <location>
        <begin position="363"/>
        <end position="387"/>
    </location>
</feature>
<evidence type="ECO:0000259" key="12">
    <source>
        <dbReference type="PROSITE" id="PS50106"/>
    </source>
</evidence>
<keyword evidence="8 11" id="KW-1133">Transmembrane helix</keyword>
<comment type="subcellular location">
    <subcellularLocation>
        <location evidence="2">Membrane</location>
        <topology evidence="2">Multi-pass membrane protein</topology>
    </subcellularLocation>
</comment>
<evidence type="ECO:0000256" key="5">
    <source>
        <dbReference type="ARBA" id="ARBA00022692"/>
    </source>
</evidence>
<evidence type="ECO:0000256" key="9">
    <source>
        <dbReference type="ARBA" id="ARBA00023049"/>
    </source>
</evidence>
<dbReference type="PANTHER" id="PTHR42837:SF2">
    <property type="entry name" value="MEMBRANE METALLOPROTEASE ARASP2, CHLOROPLASTIC-RELATED"/>
    <property type="match status" value="1"/>
</dbReference>
<dbReference type="GO" id="GO:0006508">
    <property type="term" value="P:proteolysis"/>
    <property type="evidence" value="ECO:0007669"/>
    <property type="project" value="UniProtKB-KW"/>
</dbReference>
<name>A0A383TUY9_9FLAO</name>
<evidence type="ECO:0000313" key="13">
    <source>
        <dbReference type="EMBL" id="SZD71167.1"/>
    </source>
</evidence>
<dbReference type="InterPro" id="IPR036034">
    <property type="entry name" value="PDZ_sf"/>
</dbReference>
<evidence type="ECO:0000256" key="7">
    <source>
        <dbReference type="ARBA" id="ARBA00022833"/>
    </source>
</evidence>
<evidence type="ECO:0000313" key="14">
    <source>
        <dbReference type="Proteomes" id="UP000262142"/>
    </source>
</evidence>
<dbReference type="RefSeq" id="WP_119059019.1">
    <property type="nucleotide sequence ID" value="NZ_UNSC01000001.1"/>
</dbReference>
<feature type="transmembrane region" description="Helical" evidence="11">
    <location>
        <begin position="103"/>
        <end position="126"/>
    </location>
</feature>
<keyword evidence="11" id="KW-0479">Metal-binding</keyword>
<evidence type="ECO:0000256" key="8">
    <source>
        <dbReference type="ARBA" id="ARBA00022989"/>
    </source>
</evidence>
<dbReference type="InterPro" id="IPR004387">
    <property type="entry name" value="Pept_M50_Zn"/>
</dbReference>
<evidence type="ECO:0000256" key="3">
    <source>
        <dbReference type="ARBA" id="ARBA00007931"/>
    </source>
</evidence>
<dbReference type="CDD" id="cd06163">
    <property type="entry name" value="S2P-M50_PDZ_RseP-like"/>
    <property type="match status" value="1"/>
</dbReference>
<dbReference type="GO" id="GO:0004222">
    <property type="term" value="F:metalloendopeptidase activity"/>
    <property type="evidence" value="ECO:0007669"/>
    <property type="project" value="InterPro"/>
</dbReference>
<keyword evidence="10 11" id="KW-0472">Membrane</keyword>
<keyword evidence="4 13" id="KW-0645">Protease</keyword>
<keyword evidence="14" id="KW-1185">Reference proteome</keyword>
<dbReference type="InterPro" id="IPR001478">
    <property type="entry name" value="PDZ"/>
</dbReference>
<dbReference type="Proteomes" id="UP000262142">
    <property type="component" value="Unassembled WGS sequence"/>
</dbReference>
<proteinExistence type="inferred from homology"/>
<evidence type="ECO:0000256" key="2">
    <source>
        <dbReference type="ARBA" id="ARBA00004141"/>
    </source>
</evidence>
<dbReference type="AlphaFoldDB" id="A0A383TUY9"/>
<sequence length="438" mass="48606">MDGLIKAIQLILILSIIVILHEGGHFAAARFFKTKVERFFLFFDVSFALFKKKIGDTVYGIGWLPLGGYVKIAGMIDESMDKEQMKSPPQPWEFRSKPAWQRLIIMLAGIFVNLILAILIFSVLTFTNGENFVNVNKLENGVVVDSAQLDLGMLPGDTPVGVNGERYDDLAKISMKALIDGGTLDVKRGNEIVHLPIRKQDQVEMLEAKGQYFTPNVQIFVDSILPNLPASKSDLAKGDAIKAINGKPVNGWSGVVKEISTHKNQTIQLQVESGNQAKTVDIRVNAEGKIGFSPAMKMDNIIDIREFNFFESIGKGVEKTFATITSQVQSIGMLWKLEGEATKYLSGPIGIARAMPTTWDWTFFWSFTALLSAWLAFVNILPIPGLDGGHALFTIYEMITGHKPSDKFMEIMQMVGAVILIGLMIFIFGNDIYNLIFN</sequence>
<dbReference type="OrthoDB" id="9782003at2"/>
<evidence type="ECO:0000256" key="6">
    <source>
        <dbReference type="ARBA" id="ARBA00022801"/>
    </source>
</evidence>
<organism evidence="13 14">
    <name type="scientific">Candidatus Ornithobacterium hominis</name>
    <dbReference type="NCBI Taxonomy" id="2497989"/>
    <lineage>
        <taxon>Bacteria</taxon>
        <taxon>Pseudomonadati</taxon>
        <taxon>Bacteroidota</taxon>
        <taxon>Flavobacteriia</taxon>
        <taxon>Flavobacteriales</taxon>
        <taxon>Weeksellaceae</taxon>
        <taxon>Ornithobacterium</taxon>
    </lineage>
</organism>
<dbReference type="Pfam" id="PF02163">
    <property type="entry name" value="Peptidase_M50"/>
    <property type="match status" value="1"/>
</dbReference>
<keyword evidence="9 11" id="KW-0482">Metalloprotease</keyword>
<feature type="transmembrane region" description="Helical" evidence="11">
    <location>
        <begin position="408"/>
        <end position="428"/>
    </location>
</feature>
<keyword evidence="5 11" id="KW-0812">Transmembrane</keyword>
<reference evidence="13 14" key="1">
    <citation type="submission" date="2018-09" db="EMBL/GenBank/DDBJ databases">
        <authorList>
            <consortium name="Pathogen Informatics"/>
        </authorList>
    </citation>
    <scope>NUCLEOTIDE SEQUENCE [LARGE SCALE GENOMIC DNA]</scope>
    <source>
        <strain evidence="13 14">OH-22767</strain>
    </source>
</reference>
<evidence type="ECO:0000256" key="4">
    <source>
        <dbReference type="ARBA" id="ARBA00022670"/>
    </source>
</evidence>
<keyword evidence="6 11" id="KW-0378">Hydrolase</keyword>
<feature type="domain" description="PDZ" evidence="12">
    <location>
        <begin position="194"/>
        <end position="251"/>
    </location>
</feature>
<comment type="cofactor">
    <cofactor evidence="1 11">
        <name>Zn(2+)</name>
        <dbReference type="ChEBI" id="CHEBI:29105"/>
    </cofactor>
</comment>
<dbReference type="GO" id="GO:0046872">
    <property type="term" value="F:metal ion binding"/>
    <property type="evidence" value="ECO:0007669"/>
    <property type="project" value="UniProtKB-KW"/>
</dbReference>
<dbReference type="EMBL" id="UNSC01000001">
    <property type="protein sequence ID" value="SZD71167.1"/>
    <property type="molecule type" value="Genomic_DNA"/>
</dbReference>